<dbReference type="Proteomes" id="UP001178507">
    <property type="component" value="Unassembled WGS sequence"/>
</dbReference>
<name>A0AA36JTQ1_9DINO</name>
<organism evidence="1 2">
    <name type="scientific">Effrenium voratum</name>
    <dbReference type="NCBI Taxonomy" id="2562239"/>
    <lineage>
        <taxon>Eukaryota</taxon>
        <taxon>Sar</taxon>
        <taxon>Alveolata</taxon>
        <taxon>Dinophyceae</taxon>
        <taxon>Suessiales</taxon>
        <taxon>Symbiodiniaceae</taxon>
        <taxon>Effrenium</taxon>
    </lineage>
</organism>
<evidence type="ECO:0000313" key="1">
    <source>
        <dbReference type="EMBL" id="CAJ1411208.1"/>
    </source>
</evidence>
<proteinExistence type="predicted"/>
<reference evidence="1" key="1">
    <citation type="submission" date="2023-08" db="EMBL/GenBank/DDBJ databases">
        <authorList>
            <person name="Chen Y."/>
            <person name="Shah S."/>
            <person name="Dougan E. K."/>
            <person name="Thang M."/>
            <person name="Chan C."/>
        </authorList>
    </citation>
    <scope>NUCLEOTIDE SEQUENCE</scope>
</reference>
<dbReference type="AlphaFoldDB" id="A0AA36JTQ1"/>
<gene>
    <name evidence="1" type="ORF">EVOR1521_LOCUS31833</name>
</gene>
<protein>
    <submittedName>
        <fullName evidence="1">Uncharacterized protein</fullName>
    </submittedName>
</protein>
<evidence type="ECO:0000313" key="2">
    <source>
        <dbReference type="Proteomes" id="UP001178507"/>
    </source>
</evidence>
<dbReference type="EMBL" id="CAUJNA010003862">
    <property type="protein sequence ID" value="CAJ1411208.1"/>
    <property type="molecule type" value="Genomic_DNA"/>
</dbReference>
<sequence length="785" mass="87734">MNTSTSGSGGDLHQAFVEAIINGLHYAWDQQEKSFGKLMPDRWRHQAGIRPKWFMWNDIAALAVKRIGLLQLDPHGRIYSIMYHRAYLEVIAEPVEVWQLHLFLDSTSLADVLAWENKLRRAARMAAREHGPSDDWAYLLSDREQSDREQRLGACPDCLGLVVENPADGKRVFLERMREGEVAKLEVRYPTVVAVFRHTPMEIYVMNNGQQRDLTYQEGGRPLQVSAFDFNIIIGVDVLFLIGVGNHLEHPVLNIAGHGTMYTAFGLIDVNRRSGASCGSAIAMPNLEKQGLQLLDRELLNAKGRIRVDGEKLGYVDTTGDEIKVTYGTAGRQRGGNIRWGKGLGQVQDMKKGALYRLLPAGVSSIMTELYYKLRAGNKKNYPVMAGARDIMILKQLENQDVFYSNDIMKTDYVFLTKQSGKELDEKKFSEQEMKLFDEAKKREFDTLVQSNAVLVVTDKAEVMRIKQGRYILTRKQGEVGQTWKAKAQWILLGHKDPDTLELERYAPTPATPTVMLTLQLISSMKFKLAIMDVPSAFGQSDAEERQQGPLHASQPPSGIPGVARHLLVRTHAAVYGLVNAPASWRKTVGRILLTLEYFKSSVDPCLFYLPVKREDIVDGTILAVAGLVLLDVDDFAQGGNGRHQSKMEELKTKLNCGKWQLENFEIQVSMHRYIEEKLTESKPPRKRLRQATEFLTEAETSLPRGAGGALLWVGKEGRPDMGAACAMSMSWDKGGPTIQNTLYVNQAETSDVGIRILPINLDQSVWMAASDASVANGNVKSQGG</sequence>
<accession>A0AA36JTQ1</accession>
<comment type="caution">
    <text evidence="1">The sequence shown here is derived from an EMBL/GenBank/DDBJ whole genome shotgun (WGS) entry which is preliminary data.</text>
</comment>
<keyword evidence="2" id="KW-1185">Reference proteome</keyword>